<evidence type="ECO:0000313" key="2">
    <source>
        <dbReference type="EMBL" id="WOL04793.1"/>
    </source>
</evidence>
<dbReference type="AlphaFoldDB" id="A0AAQ3KCR8"/>
<dbReference type="InterPro" id="IPR036397">
    <property type="entry name" value="RNaseH_sf"/>
</dbReference>
<name>A0AAQ3KCR8_9LILI</name>
<dbReference type="Gene3D" id="3.30.420.10">
    <property type="entry name" value="Ribonuclease H-like superfamily/Ribonuclease H"/>
    <property type="match status" value="1"/>
</dbReference>
<dbReference type="EMBL" id="CP136893">
    <property type="protein sequence ID" value="WOL04793.1"/>
    <property type="molecule type" value="Genomic_DNA"/>
</dbReference>
<protein>
    <recommendedName>
        <fullName evidence="1">RNase H type-1 domain-containing protein</fullName>
    </recommendedName>
</protein>
<proteinExistence type="predicted"/>
<dbReference type="InterPro" id="IPR044730">
    <property type="entry name" value="RNase_H-like_dom_plant"/>
</dbReference>
<dbReference type="InterPro" id="IPR052929">
    <property type="entry name" value="RNase_H-like_EbsB-rel"/>
</dbReference>
<dbReference type="InterPro" id="IPR002156">
    <property type="entry name" value="RNaseH_domain"/>
</dbReference>
<evidence type="ECO:0000259" key="1">
    <source>
        <dbReference type="Pfam" id="PF13456"/>
    </source>
</evidence>
<dbReference type="SUPFAM" id="SSF53098">
    <property type="entry name" value="Ribonuclease H-like"/>
    <property type="match status" value="1"/>
</dbReference>
<dbReference type="GO" id="GO:0003676">
    <property type="term" value="F:nucleic acid binding"/>
    <property type="evidence" value="ECO:0007669"/>
    <property type="project" value="InterPro"/>
</dbReference>
<organism evidence="2 3">
    <name type="scientific">Canna indica</name>
    <name type="common">Indian-shot</name>
    <dbReference type="NCBI Taxonomy" id="4628"/>
    <lineage>
        <taxon>Eukaryota</taxon>
        <taxon>Viridiplantae</taxon>
        <taxon>Streptophyta</taxon>
        <taxon>Embryophyta</taxon>
        <taxon>Tracheophyta</taxon>
        <taxon>Spermatophyta</taxon>
        <taxon>Magnoliopsida</taxon>
        <taxon>Liliopsida</taxon>
        <taxon>Zingiberales</taxon>
        <taxon>Cannaceae</taxon>
        <taxon>Canna</taxon>
    </lineage>
</organism>
<evidence type="ECO:0000313" key="3">
    <source>
        <dbReference type="Proteomes" id="UP001327560"/>
    </source>
</evidence>
<gene>
    <name evidence="2" type="ORF">Cni_G13515</name>
</gene>
<keyword evidence="3" id="KW-1185">Reference proteome</keyword>
<dbReference type="Pfam" id="PF13456">
    <property type="entry name" value="RVT_3"/>
    <property type="match status" value="1"/>
</dbReference>
<dbReference type="InterPro" id="IPR012337">
    <property type="entry name" value="RNaseH-like_sf"/>
</dbReference>
<sequence length="209" mass="22171">MAVCPLSHDVVGTAPAPSVATPDTSPSLISDALGYPLDPGSRLTSGVPLAAPLDFDMTPVSLEEPVLSTGASGVTHGVAGGWCLEASSSFLEGDNALVLEAHAIREALLRAEILNLSQFVIESDCKVLVDALVSSSAAPWRIHTLVADILLLQSRSNYTKFIFCRREGNKTADWVANQARALKDRFVWPSVQPPELENLLTPDILGLSA</sequence>
<reference evidence="2 3" key="1">
    <citation type="submission" date="2023-10" db="EMBL/GenBank/DDBJ databases">
        <title>Chromosome-scale genome assembly provides insights into flower coloration mechanisms of Canna indica.</title>
        <authorList>
            <person name="Li C."/>
        </authorList>
    </citation>
    <scope>NUCLEOTIDE SEQUENCE [LARGE SCALE GENOMIC DNA]</scope>
    <source>
        <tissue evidence="2">Flower</tissue>
    </source>
</reference>
<dbReference type="CDD" id="cd06222">
    <property type="entry name" value="RNase_H_like"/>
    <property type="match status" value="1"/>
</dbReference>
<accession>A0AAQ3KCR8</accession>
<dbReference type="PANTHER" id="PTHR47074:SF11">
    <property type="entry name" value="REVERSE TRANSCRIPTASE-LIKE PROTEIN"/>
    <property type="match status" value="1"/>
</dbReference>
<dbReference type="GO" id="GO:0004523">
    <property type="term" value="F:RNA-DNA hybrid ribonuclease activity"/>
    <property type="evidence" value="ECO:0007669"/>
    <property type="project" value="InterPro"/>
</dbReference>
<feature type="domain" description="RNase H type-1" evidence="1">
    <location>
        <begin position="73"/>
        <end position="179"/>
    </location>
</feature>
<dbReference type="Proteomes" id="UP001327560">
    <property type="component" value="Chromosome 4"/>
</dbReference>
<dbReference type="PANTHER" id="PTHR47074">
    <property type="entry name" value="BNAC02G40300D PROTEIN"/>
    <property type="match status" value="1"/>
</dbReference>